<reference evidence="4 5" key="1">
    <citation type="submission" date="2020-10" db="EMBL/GenBank/DDBJ databases">
        <title>Phylogeny of dyella-like bacteria.</title>
        <authorList>
            <person name="Fu J."/>
        </authorList>
    </citation>
    <scope>NUCLEOTIDE SEQUENCE [LARGE SCALE GENOMIC DNA]</scope>
    <source>
        <strain evidence="4 5">JP1</strain>
    </source>
</reference>
<dbReference type="PANTHER" id="PTHR12151">
    <property type="entry name" value="ELECTRON TRANSPORT PROTIN SCO1/SENC FAMILY MEMBER"/>
    <property type="match status" value="1"/>
</dbReference>
<dbReference type="Pfam" id="PF02630">
    <property type="entry name" value="SCO1-SenC"/>
    <property type="match status" value="1"/>
</dbReference>
<dbReference type="CDD" id="cd02968">
    <property type="entry name" value="SCO"/>
    <property type="match status" value="1"/>
</dbReference>
<evidence type="ECO:0000256" key="2">
    <source>
        <dbReference type="SAM" id="Phobius"/>
    </source>
</evidence>
<comment type="similarity">
    <text evidence="1">Belongs to the SCO1/2 family.</text>
</comment>
<sequence length="264" mass="28328">MNKTWFALLWLCLYAACASAAPPPPTDLTARVGFDQKLGATLPLDARFTDAAGTTASLRQWMDGHPALLLMGYFRCPNLCDVTQQGLAHAMAVSGLRPGRDVSVMFISIDPRETAADATRSQQMVARMPGDANAAAWHFLRGDAAAIAAVTQATGFRYAYDARLGQYAHPAGLVIATADGRVNQYLMGANYVPQTVHLAVVAASRHTLGSMVDQLVLLCCGYDPATGRYTVTIDRIMQGLGFGFVAVLLGLFLLLRRRRPGVAP</sequence>
<keyword evidence="2" id="KW-1133">Transmembrane helix</keyword>
<evidence type="ECO:0000256" key="1">
    <source>
        <dbReference type="ARBA" id="ARBA00010996"/>
    </source>
</evidence>
<feature type="signal peptide" evidence="3">
    <location>
        <begin position="1"/>
        <end position="20"/>
    </location>
</feature>
<organism evidence="4 5">
    <name type="scientific">Dyella jejuensis</name>
    <dbReference type="NCBI Taxonomy" id="1432009"/>
    <lineage>
        <taxon>Bacteria</taxon>
        <taxon>Pseudomonadati</taxon>
        <taxon>Pseudomonadota</taxon>
        <taxon>Gammaproteobacteria</taxon>
        <taxon>Lysobacterales</taxon>
        <taxon>Rhodanobacteraceae</taxon>
        <taxon>Dyella</taxon>
    </lineage>
</organism>
<gene>
    <name evidence="4" type="ORF">ISP15_15985</name>
</gene>
<keyword evidence="3" id="KW-0732">Signal</keyword>
<evidence type="ECO:0000313" key="4">
    <source>
        <dbReference type="EMBL" id="MFK2901839.1"/>
    </source>
</evidence>
<keyword evidence="5" id="KW-1185">Reference proteome</keyword>
<evidence type="ECO:0000313" key="5">
    <source>
        <dbReference type="Proteomes" id="UP001620461"/>
    </source>
</evidence>
<dbReference type="SUPFAM" id="SSF52833">
    <property type="entry name" value="Thioredoxin-like"/>
    <property type="match status" value="1"/>
</dbReference>
<protein>
    <submittedName>
        <fullName evidence="4">SCO family protein</fullName>
    </submittedName>
</protein>
<name>A0ABW8JN16_9GAMM</name>
<dbReference type="InterPro" id="IPR036249">
    <property type="entry name" value="Thioredoxin-like_sf"/>
</dbReference>
<dbReference type="Proteomes" id="UP001620461">
    <property type="component" value="Unassembled WGS sequence"/>
</dbReference>
<proteinExistence type="inferred from homology"/>
<comment type="caution">
    <text evidence="4">The sequence shown here is derived from an EMBL/GenBank/DDBJ whole genome shotgun (WGS) entry which is preliminary data.</text>
</comment>
<dbReference type="Gene3D" id="3.40.30.10">
    <property type="entry name" value="Glutaredoxin"/>
    <property type="match status" value="1"/>
</dbReference>
<dbReference type="InterPro" id="IPR003782">
    <property type="entry name" value="SCO1/SenC"/>
</dbReference>
<feature type="transmembrane region" description="Helical" evidence="2">
    <location>
        <begin position="236"/>
        <end position="255"/>
    </location>
</feature>
<accession>A0ABW8JN16</accession>
<keyword evidence="2" id="KW-0812">Transmembrane</keyword>
<dbReference type="RefSeq" id="WP_404548703.1">
    <property type="nucleotide sequence ID" value="NZ_JADIKJ010000018.1"/>
</dbReference>
<keyword evidence="2" id="KW-0472">Membrane</keyword>
<dbReference type="EMBL" id="JADIKJ010000018">
    <property type="protein sequence ID" value="MFK2901839.1"/>
    <property type="molecule type" value="Genomic_DNA"/>
</dbReference>
<dbReference type="PANTHER" id="PTHR12151:SF8">
    <property type="entry name" value="THIOREDOXIN DOMAIN-CONTAINING PROTEIN"/>
    <property type="match status" value="1"/>
</dbReference>
<feature type="chain" id="PRO_5046874711" evidence="3">
    <location>
        <begin position="21"/>
        <end position="264"/>
    </location>
</feature>
<evidence type="ECO:0000256" key="3">
    <source>
        <dbReference type="SAM" id="SignalP"/>
    </source>
</evidence>